<dbReference type="PANTHER" id="PTHR10026">
    <property type="entry name" value="CYCLIN"/>
    <property type="match status" value="1"/>
</dbReference>
<dbReference type="Gene3D" id="1.10.472.10">
    <property type="entry name" value="Cyclin-like"/>
    <property type="match status" value="2"/>
</dbReference>
<keyword evidence="4" id="KW-0805">Transcription regulation</keyword>
<evidence type="ECO:0000313" key="14">
    <source>
        <dbReference type="WBParaSite" id="TREG1_52310.3"/>
    </source>
</evidence>
<dbReference type="InterPro" id="IPR006671">
    <property type="entry name" value="Cyclin_N"/>
</dbReference>
<evidence type="ECO:0000256" key="3">
    <source>
        <dbReference type="ARBA" id="ARBA00022491"/>
    </source>
</evidence>
<dbReference type="GO" id="GO:0006357">
    <property type="term" value="P:regulation of transcription by RNA polymerase II"/>
    <property type="evidence" value="ECO:0007669"/>
    <property type="project" value="InterPro"/>
</dbReference>
<feature type="compositionally biased region" description="Polar residues" evidence="10">
    <location>
        <begin position="317"/>
        <end position="333"/>
    </location>
</feature>
<keyword evidence="3" id="KW-0678">Repressor</keyword>
<dbReference type="InterPro" id="IPR031658">
    <property type="entry name" value="Cyclin_C_2"/>
</dbReference>
<dbReference type="InterPro" id="IPR013763">
    <property type="entry name" value="Cyclin-like_dom"/>
</dbReference>
<dbReference type="WBParaSite" id="TREG1_52310.3">
    <property type="protein sequence ID" value="TREG1_52310.3"/>
    <property type="gene ID" value="TREG1_52310"/>
</dbReference>
<dbReference type="InterPro" id="IPR043198">
    <property type="entry name" value="Cyclin/Ssn8"/>
</dbReference>
<reference evidence="12" key="1">
    <citation type="submission" date="2022-06" db="EMBL/GenBank/DDBJ databases">
        <authorList>
            <person name="Berger JAMES D."/>
            <person name="Berger JAMES D."/>
        </authorList>
    </citation>
    <scope>NUCLEOTIDE SEQUENCE [LARGE SCALE GENOMIC DNA]</scope>
</reference>
<feature type="compositionally biased region" description="Low complexity" evidence="10">
    <location>
        <begin position="334"/>
        <end position="366"/>
    </location>
</feature>
<evidence type="ECO:0000256" key="5">
    <source>
        <dbReference type="ARBA" id="ARBA00023127"/>
    </source>
</evidence>
<evidence type="ECO:0000256" key="10">
    <source>
        <dbReference type="SAM" id="MobiDB-lite"/>
    </source>
</evidence>
<feature type="compositionally biased region" description="Polar residues" evidence="10">
    <location>
        <begin position="385"/>
        <end position="401"/>
    </location>
</feature>
<evidence type="ECO:0000256" key="9">
    <source>
        <dbReference type="RuleBase" id="RU000383"/>
    </source>
</evidence>
<reference evidence="13 14" key="2">
    <citation type="submission" date="2023-11" db="UniProtKB">
        <authorList>
            <consortium name="WormBaseParasite"/>
        </authorList>
    </citation>
    <scope>IDENTIFICATION</scope>
</reference>
<feature type="compositionally biased region" description="Low complexity" evidence="10">
    <location>
        <begin position="374"/>
        <end position="384"/>
    </location>
</feature>
<evidence type="ECO:0000313" key="13">
    <source>
        <dbReference type="WBParaSite" id="TREG1_52310.1"/>
    </source>
</evidence>
<dbReference type="Proteomes" id="UP000050795">
    <property type="component" value="Unassembled WGS sequence"/>
</dbReference>
<evidence type="ECO:0000259" key="11">
    <source>
        <dbReference type="SMART" id="SM00385"/>
    </source>
</evidence>
<evidence type="ECO:0000256" key="2">
    <source>
        <dbReference type="ARBA" id="ARBA00008638"/>
    </source>
</evidence>
<proteinExistence type="inferred from homology"/>
<evidence type="ECO:0000313" key="12">
    <source>
        <dbReference type="Proteomes" id="UP000050795"/>
    </source>
</evidence>
<feature type="domain" description="Cyclin-like" evidence="11">
    <location>
        <begin position="47"/>
        <end position="147"/>
    </location>
</feature>
<dbReference type="InterPro" id="IPR036915">
    <property type="entry name" value="Cyclin-like_sf"/>
</dbReference>
<dbReference type="SUPFAM" id="SSF47954">
    <property type="entry name" value="Cyclin-like"/>
    <property type="match status" value="2"/>
</dbReference>
<dbReference type="GO" id="GO:0016538">
    <property type="term" value="F:cyclin-dependent protein serine/threonine kinase regulator activity"/>
    <property type="evidence" value="ECO:0007669"/>
    <property type="project" value="InterPro"/>
</dbReference>
<dbReference type="Pfam" id="PF16899">
    <property type="entry name" value="Cyclin_C_2"/>
    <property type="match status" value="1"/>
</dbReference>
<evidence type="ECO:0000256" key="8">
    <source>
        <dbReference type="ARBA" id="ARBA00023242"/>
    </source>
</evidence>
<keyword evidence="5 9" id="KW-0195">Cyclin</keyword>
<evidence type="ECO:0000256" key="4">
    <source>
        <dbReference type="ARBA" id="ARBA00023015"/>
    </source>
</evidence>
<dbReference type="WBParaSite" id="TREG1_52310.1">
    <property type="protein sequence ID" value="TREG1_52310.1"/>
    <property type="gene ID" value="TREG1_52310"/>
</dbReference>
<evidence type="ECO:0000256" key="1">
    <source>
        <dbReference type="ARBA" id="ARBA00004123"/>
    </source>
</evidence>
<dbReference type="GO" id="GO:0005634">
    <property type="term" value="C:nucleus"/>
    <property type="evidence" value="ECO:0007669"/>
    <property type="project" value="UniProtKB-SubCell"/>
</dbReference>
<dbReference type="SMART" id="SM00385">
    <property type="entry name" value="CYCLIN"/>
    <property type="match status" value="1"/>
</dbReference>
<dbReference type="CDD" id="cd20514">
    <property type="entry name" value="CYCLIN_CCNC_rpt2"/>
    <property type="match status" value="1"/>
</dbReference>
<organism evidence="12 14">
    <name type="scientific">Trichobilharzia regenti</name>
    <name type="common">Nasal bird schistosome</name>
    <dbReference type="NCBI Taxonomy" id="157069"/>
    <lineage>
        <taxon>Eukaryota</taxon>
        <taxon>Metazoa</taxon>
        <taxon>Spiralia</taxon>
        <taxon>Lophotrochozoa</taxon>
        <taxon>Platyhelminthes</taxon>
        <taxon>Trematoda</taxon>
        <taxon>Digenea</taxon>
        <taxon>Strigeidida</taxon>
        <taxon>Schistosomatoidea</taxon>
        <taxon>Schistosomatidae</taxon>
        <taxon>Trichobilharzia</taxon>
    </lineage>
</organism>
<sequence>MTRSFWRSSNYLEWLLDRQDVMIHRASDLKVLGSEEEYQKVMLFFTDVIQAFGKNVEVRQQVIATALVYFKRFYSRNSFKTIDPWLMAPSCLFLASKVEEFGVVSQKNLIASCRNVVHSHYLVYFPDGYGYPYRAQDVLECEFILLEAMDCSLIVFHPYRPLVQFCDELRPLMHEYADLLLERAWWLVNDSFRTDVCLHYPPYIIALGCLQLAVLIVSNNPDLLTGGGSSSGMLNSSLSGSSNKYGYFTHYSQPSVNPVLVADLWFSELNVDMEKVLEISRHLLNLYDLWRRFDELAEMPNILLKILPRPVIQPPHNSQNYTSGSTANVTSCNSGTTSQSSSSISSGTQQQQQQQQGHMGQMMVSSGTGGGSTAGTASSMRAMSDQQTQQQKRSMASSNQPRMHPQGGMQHLVVQ</sequence>
<dbReference type="FunFam" id="1.10.472.10:FF:000076">
    <property type="entry name" value="RNA polymerase II holoenzyme cyclin-like subunit"/>
    <property type="match status" value="1"/>
</dbReference>
<dbReference type="AlphaFoldDB" id="A0AA85JUT1"/>
<accession>A0AA85JUT1</accession>
<feature type="region of interest" description="Disordered" evidence="10">
    <location>
        <begin position="317"/>
        <end position="415"/>
    </location>
</feature>
<evidence type="ECO:0000256" key="7">
    <source>
        <dbReference type="ARBA" id="ARBA00023163"/>
    </source>
</evidence>
<name>A0AA85JUT1_TRIRE</name>
<dbReference type="Pfam" id="PF00134">
    <property type="entry name" value="Cyclin_N"/>
    <property type="match status" value="1"/>
</dbReference>
<keyword evidence="12" id="KW-1185">Reference proteome</keyword>
<comment type="similarity">
    <text evidence="2">Belongs to the cyclin family. Cyclin C subfamily.</text>
</comment>
<comment type="subcellular location">
    <subcellularLocation>
        <location evidence="1">Nucleus</location>
    </subcellularLocation>
</comment>
<dbReference type="CDD" id="cd20513">
    <property type="entry name" value="CYCLIN_CCNC_rpt1"/>
    <property type="match status" value="1"/>
</dbReference>
<keyword evidence="6" id="KW-0010">Activator</keyword>
<keyword evidence="7" id="KW-0804">Transcription</keyword>
<keyword evidence="8" id="KW-0539">Nucleus</keyword>
<protein>
    <recommendedName>
        <fullName evidence="11">Cyclin-like domain-containing protein</fullName>
    </recommendedName>
</protein>
<evidence type="ECO:0000256" key="6">
    <source>
        <dbReference type="ARBA" id="ARBA00023159"/>
    </source>
</evidence>